<dbReference type="Pfam" id="PF16197">
    <property type="entry name" value="KAsynt_C_assoc"/>
    <property type="match status" value="1"/>
</dbReference>
<dbReference type="GO" id="GO:0005886">
    <property type="term" value="C:plasma membrane"/>
    <property type="evidence" value="ECO:0007669"/>
    <property type="project" value="TreeGrafter"/>
</dbReference>
<evidence type="ECO:0000259" key="6">
    <source>
        <dbReference type="PROSITE" id="PS50075"/>
    </source>
</evidence>
<feature type="domain" description="Ketosynthase family 3 (KS3)" evidence="7">
    <location>
        <begin position="126"/>
        <end position="549"/>
    </location>
</feature>
<dbReference type="InterPro" id="IPR020841">
    <property type="entry name" value="PKS_Beta-ketoAc_synthase_dom"/>
</dbReference>
<dbReference type="GO" id="GO:0031177">
    <property type="term" value="F:phosphopantetheine binding"/>
    <property type="evidence" value="ECO:0007669"/>
    <property type="project" value="InterPro"/>
</dbReference>
<evidence type="ECO:0000256" key="4">
    <source>
        <dbReference type="SAM" id="Coils"/>
    </source>
</evidence>
<dbReference type="EMBL" id="JHEG04000001">
    <property type="protein sequence ID" value="KAF3885903.1"/>
    <property type="molecule type" value="Genomic_DNA"/>
</dbReference>
<comment type="caution">
    <text evidence="8">The sequence shown here is derived from an EMBL/GenBank/DDBJ whole genome shotgun (WGS) entry which is preliminary data.</text>
</comment>
<dbReference type="Gene3D" id="3.40.366.10">
    <property type="entry name" value="Malonyl-Coenzyme A Acyl Carrier Protein, domain 2"/>
    <property type="match status" value="2"/>
</dbReference>
<dbReference type="PANTHER" id="PTHR43775">
    <property type="entry name" value="FATTY ACID SYNTHASE"/>
    <property type="match status" value="1"/>
</dbReference>
<dbReference type="InterPro" id="IPR016035">
    <property type="entry name" value="Acyl_Trfase/lysoPLipase"/>
</dbReference>
<keyword evidence="4" id="KW-0175">Coiled coil</keyword>
<dbReference type="InterPro" id="IPR020806">
    <property type="entry name" value="PKS_PP-bd"/>
</dbReference>
<dbReference type="SUPFAM" id="SSF47336">
    <property type="entry name" value="ACP-like"/>
    <property type="match status" value="2"/>
</dbReference>
<dbReference type="InterPro" id="IPR018201">
    <property type="entry name" value="Ketoacyl_synth_AS"/>
</dbReference>
<reference evidence="8" key="2">
    <citation type="submission" date="2019-11" db="EMBL/GenBank/DDBJ databases">
        <title>Improved Assembly of Tolypothrix boutellei genome.</title>
        <authorList>
            <person name="Sarangi A.N."/>
            <person name="Mukherjee M."/>
            <person name="Ghosh S."/>
            <person name="Singh D."/>
            <person name="Das A."/>
            <person name="Kant S."/>
            <person name="Prusty A."/>
            <person name="Tripathy S."/>
        </authorList>
    </citation>
    <scope>NUCLEOTIDE SEQUENCE</scope>
    <source>
        <strain evidence="8">VB521301</strain>
    </source>
</reference>
<feature type="region of interest" description="Disordered" evidence="5">
    <location>
        <begin position="1"/>
        <end position="23"/>
    </location>
</feature>
<dbReference type="GO" id="GO:0071770">
    <property type="term" value="P:DIM/DIP cell wall layer assembly"/>
    <property type="evidence" value="ECO:0007669"/>
    <property type="project" value="TreeGrafter"/>
</dbReference>
<dbReference type="Gene3D" id="3.40.47.10">
    <property type="match status" value="1"/>
</dbReference>
<dbReference type="GO" id="GO:0006633">
    <property type="term" value="P:fatty acid biosynthetic process"/>
    <property type="evidence" value="ECO:0007669"/>
    <property type="project" value="InterPro"/>
</dbReference>
<dbReference type="InterPro" id="IPR006162">
    <property type="entry name" value="Ppantetheine_attach_site"/>
</dbReference>
<dbReference type="OrthoDB" id="499075at2"/>
<accession>A0A8S9T351</accession>
<keyword evidence="2" id="KW-0597">Phosphoprotein</keyword>
<dbReference type="PROSITE" id="PS00012">
    <property type="entry name" value="PHOSPHOPANTETHEINE"/>
    <property type="match status" value="1"/>
</dbReference>
<dbReference type="GO" id="GO:0004315">
    <property type="term" value="F:3-oxoacyl-[acyl-carrier-protein] synthase activity"/>
    <property type="evidence" value="ECO:0007669"/>
    <property type="project" value="InterPro"/>
</dbReference>
<organism evidence="8 9">
    <name type="scientific">Tolypothrix bouteillei VB521301</name>
    <dbReference type="NCBI Taxonomy" id="1479485"/>
    <lineage>
        <taxon>Bacteria</taxon>
        <taxon>Bacillati</taxon>
        <taxon>Cyanobacteriota</taxon>
        <taxon>Cyanophyceae</taxon>
        <taxon>Nostocales</taxon>
        <taxon>Tolypothrichaceae</taxon>
        <taxon>Tolypothrix</taxon>
    </lineage>
</organism>
<dbReference type="InterPro" id="IPR050091">
    <property type="entry name" value="PKS_NRPS_Biosynth_Enz"/>
</dbReference>
<dbReference type="PROSITE" id="PS50075">
    <property type="entry name" value="CARRIER"/>
    <property type="match status" value="2"/>
</dbReference>
<feature type="domain" description="Carrier" evidence="6">
    <location>
        <begin position="1468"/>
        <end position="1543"/>
    </location>
</feature>
<dbReference type="InterPro" id="IPR001227">
    <property type="entry name" value="Ac_transferase_dom_sf"/>
</dbReference>
<keyword evidence="1" id="KW-0596">Phosphopantetheine</keyword>
<dbReference type="Proteomes" id="UP000029738">
    <property type="component" value="Unassembled WGS sequence"/>
</dbReference>
<dbReference type="Gene3D" id="3.30.70.250">
    <property type="entry name" value="Malonyl-CoA ACP transacylase, ACP-binding"/>
    <property type="match status" value="1"/>
</dbReference>
<dbReference type="SMART" id="SM00827">
    <property type="entry name" value="PKS_AT"/>
    <property type="match status" value="2"/>
</dbReference>
<feature type="coiled-coil region" evidence="4">
    <location>
        <begin position="1546"/>
        <end position="1580"/>
    </location>
</feature>
<dbReference type="Gene3D" id="1.10.1200.10">
    <property type="entry name" value="ACP-like"/>
    <property type="match status" value="2"/>
</dbReference>
<evidence type="ECO:0000256" key="1">
    <source>
        <dbReference type="ARBA" id="ARBA00022450"/>
    </source>
</evidence>
<dbReference type="Gene3D" id="3.30.70.3290">
    <property type="match status" value="1"/>
</dbReference>
<evidence type="ECO:0000256" key="2">
    <source>
        <dbReference type="ARBA" id="ARBA00022553"/>
    </source>
</evidence>
<sequence length="1589" mass="176201">MFKKIENSGEGESKTTSRSTLPRVSFGSTRKSVKTIQDWLRSQLASLLEIAPQDINLEKRFIDCGLDSVRATGLINNLATELGCQLSPTLIWEYPNITALASYVAEAQDNQLLVSTNSQKFKNLPPEPIAIIGIACRFPSANNTDVFWQLLKNGVDAVNEVPTERWDKDVLYGPNLTTPGKMNTRWGGFLDEIDKFDPQFFGISPKETVQIDPQQRLMLKLSWEALEDADQPVEILKGSKTGVFIGAMWTDYANLVRQTGNIAQHTATGQDLSIIANRISYIFGFAGPSMTVNTACSSSLVAVHLACQSLRVGESTLALAGGVNLMINPDSTLVMSKFGGLSPEGRCKTFDANADGYVRGEGAGLVVLKPLSLALAAGDRIYCVIRGSTVNNDGFSNGLTAPNPKAQEALLREAYEQAGINPNQVHYVEVHGTGTKLGDPIEAKALGAVLSCDRTAERPLILGSVKTNIGHLEAAAGIAGLIKVVLAIKHRQIPPSLHFNQPNPAIPFEELHLQVQKFLTTWPYSKEPALAGVSAFSFGGTNCHVVVQELMDDLRQQSRFPLLVPLSTDTEEALDSLYQEVKAKLQTPEFELKKLIDFNQLRGTHKLAIVVDSHSNPNCVELYKNSQIKNPPVVFVFSGQGSQWFGMGKKLLKTEPVFRATLEKCDHLMQQYVDWSLLEEVALWSEAKSRLHEIDVMWMTIFAIEVALASLWKHWGIEPDVVVGHSIGEVAAAHVAGILNLSDAVRVIYHQSHNAAMKSGSGAMALVSLPWNKAKAATLFYEDSVYPAIYNSPISTVLSGNQTALEAVLDDLRRHNIFGRLVKTNIAVHTPEMEVLEGPLLEVFRDIKTNPEVVPMISALTGTQLNYHQFNGSYWARSLKEPVLFSQAIEYLVAKGFNTFLEVSPHPILVPAIRQTLQHYEKEGTVLESLRRNKDDRHVMLQSLGQLYTLGKSIHWHNVYNQFSTFHVQDTTKTEALFPLSAHTPEALQDLSKRLYLQINKQPEISLNDLCYSVSRHRSHFDYRLAVIAQSTKELQQYLKAVAEGNSDITIDVRQQNVCVTFVFSGQGSQWCAMGRKLLLTEPVFQTVCEQCDREFGQYVSWSVLKELQKPENESRLDETAYAQPVIFTIQIALAALWRSWGIVPEAVVGHSLGEVAAAYVADILSLSDAVRIVFHRSRLMQQATGKGKMAAIGLSCEEALDLLAGYEERLSVAAINSPNSVVVSGDDVAITNLVQDIELQGHVFCRLLNVNCAFHSFQMVPFENELVSVLQGIEPKEPSIPIFSTVTGSLYKTGDFDARYWGRNLIEPVQFAASISAIAKEGYDIFLEISPHPVLSQSIIQCLPNKKVTTLSSLRRGQDDRSVMLTSLSKLYTIGIAVNWSQLYSTVGEYIRLTSYPWQEQRYWVEEKDPLHPIASSHSTDGVDVSSNTNKNTIFDLSDTHNSNLVLQSEPRLQQRLEQIPQGDRLAFLIAHLQTEVAKILGLDSEQLPSPKIGFFEMGMDSLMVSQLREQLITNLEYTLSPSVTFNYPTIEALAQYLAAEVLPLEFVEKSSESCKNNADELEMTIAKLEQISEEEIEALLIQKLQTL</sequence>
<dbReference type="Pfam" id="PF00550">
    <property type="entry name" value="PP-binding"/>
    <property type="match status" value="2"/>
</dbReference>
<dbReference type="Pfam" id="PF00698">
    <property type="entry name" value="Acyl_transf_1"/>
    <property type="match status" value="2"/>
</dbReference>
<dbReference type="FunFam" id="3.40.47.10:FF:000019">
    <property type="entry name" value="Polyketide synthase type I"/>
    <property type="match status" value="1"/>
</dbReference>
<dbReference type="Pfam" id="PF02801">
    <property type="entry name" value="Ketoacyl-synt_C"/>
    <property type="match status" value="1"/>
</dbReference>
<evidence type="ECO:0000256" key="5">
    <source>
        <dbReference type="SAM" id="MobiDB-lite"/>
    </source>
</evidence>
<dbReference type="Pfam" id="PF22621">
    <property type="entry name" value="CurL-like_PKS_C"/>
    <property type="match status" value="1"/>
</dbReference>
<gene>
    <name evidence="8" type="ORF">DA73_0400010800</name>
</gene>
<dbReference type="SUPFAM" id="SSF52151">
    <property type="entry name" value="FabD/lysophospholipase-like"/>
    <property type="match status" value="2"/>
</dbReference>
<dbReference type="CDD" id="cd00833">
    <property type="entry name" value="PKS"/>
    <property type="match status" value="1"/>
</dbReference>
<dbReference type="SMART" id="SM00823">
    <property type="entry name" value="PKS_PP"/>
    <property type="match status" value="2"/>
</dbReference>
<feature type="domain" description="Carrier" evidence="6">
    <location>
        <begin position="31"/>
        <end position="108"/>
    </location>
</feature>
<evidence type="ECO:0000259" key="7">
    <source>
        <dbReference type="PROSITE" id="PS52004"/>
    </source>
</evidence>
<name>A0A8S9T351_9CYAN</name>
<evidence type="ECO:0000313" key="8">
    <source>
        <dbReference type="EMBL" id="KAF3885903.1"/>
    </source>
</evidence>
<reference evidence="8" key="1">
    <citation type="journal article" date="2015" name="Genome Announc.">
        <title>Draft Genome Sequence of Tolypothrix boutellei Strain VB521301.</title>
        <authorList>
            <person name="Chandrababunaidu M.M."/>
            <person name="Singh D."/>
            <person name="Sen D."/>
            <person name="Bhan S."/>
            <person name="Das S."/>
            <person name="Gupta A."/>
            <person name="Adhikary S.P."/>
            <person name="Tripathy S."/>
        </authorList>
    </citation>
    <scope>NUCLEOTIDE SEQUENCE</scope>
    <source>
        <strain evidence="8">VB521301</strain>
    </source>
</reference>
<dbReference type="SMART" id="SM00825">
    <property type="entry name" value="PKS_KS"/>
    <property type="match status" value="1"/>
</dbReference>
<dbReference type="PROSITE" id="PS52004">
    <property type="entry name" value="KS3_2"/>
    <property type="match status" value="1"/>
</dbReference>
<dbReference type="Pfam" id="PF00109">
    <property type="entry name" value="ketoacyl-synt"/>
    <property type="match status" value="1"/>
</dbReference>
<dbReference type="SUPFAM" id="SSF53901">
    <property type="entry name" value="Thiolase-like"/>
    <property type="match status" value="1"/>
</dbReference>
<feature type="compositionally biased region" description="Basic and acidic residues" evidence="5">
    <location>
        <begin position="1"/>
        <end position="15"/>
    </location>
</feature>
<evidence type="ECO:0000313" key="9">
    <source>
        <dbReference type="Proteomes" id="UP000029738"/>
    </source>
</evidence>
<dbReference type="InterPro" id="IPR014030">
    <property type="entry name" value="Ketoacyl_synth_N"/>
</dbReference>
<keyword evidence="9" id="KW-1185">Reference proteome</keyword>
<dbReference type="SUPFAM" id="SSF55048">
    <property type="entry name" value="Probable ACP-binding domain of malonyl-CoA ACP transacylase"/>
    <property type="match status" value="2"/>
</dbReference>
<dbReference type="InterPro" id="IPR014043">
    <property type="entry name" value="Acyl_transferase_dom"/>
</dbReference>
<dbReference type="GO" id="GO:0005737">
    <property type="term" value="C:cytoplasm"/>
    <property type="evidence" value="ECO:0007669"/>
    <property type="project" value="TreeGrafter"/>
</dbReference>
<protein>
    <submittedName>
        <fullName evidence="8">Type I polyketide synthase</fullName>
    </submittedName>
</protein>
<dbReference type="InterPro" id="IPR016039">
    <property type="entry name" value="Thiolase-like"/>
</dbReference>
<dbReference type="InterPro" id="IPR036736">
    <property type="entry name" value="ACP-like_sf"/>
</dbReference>
<dbReference type="InterPro" id="IPR009081">
    <property type="entry name" value="PP-bd_ACP"/>
</dbReference>
<evidence type="ECO:0000256" key="3">
    <source>
        <dbReference type="ARBA" id="ARBA00022679"/>
    </source>
</evidence>
<dbReference type="PROSITE" id="PS00606">
    <property type="entry name" value="KS3_1"/>
    <property type="match status" value="1"/>
</dbReference>
<dbReference type="GO" id="GO:0004312">
    <property type="term" value="F:fatty acid synthase activity"/>
    <property type="evidence" value="ECO:0007669"/>
    <property type="project" value="TreeGrafter"/>
</dbReference>
<dbReference type="SMART" id="SM01294">
    <property type="entry name" value="PKS_PP_betabranch"/>
    <property type="match status" value="1"/>
</dbReference>
<dbReference type="InterPro" id="IPR016036">
    <property type="entry name" value="Malonyl_transacylase_ACP-bd"/>
</dbReference>
<dbReference type="PANTHER" id="PTHR43775:SF37">
    <property type="entry name" value="SI:DKEY-61P9.11"/>
    <property type="match status" value="1"/>
</dbReference>
<keyword evidence="3" id="KW-0808">Transferase</keyword>
<dbReference type="RefSeq" id="WP_050045667.1">
    <property type="nucleotide sequence ID" value="NZ_JHEG04000001.1"/>
</dbReference>
<dbReference type="InterPro" id="IPR032821">
    <property type="entry name" value="PKS_assoc"/>
</dbReference>
<dbReference type="FunFam" id="3.40.366.10:FF:000002">
    <property type="entry name" value="Probable polyketide synthase 2"/>
    <property type="match status" value="1"/>
</dbReference>
<proteinExistence type="predicted"/>
<dbReference type="InterPro" id="IPR014031">
    <property type="entry name" value="Ketoacyl_synth_C"/>
</dbReference>